<dbReference type="Proteomes" id="UP000011682">
    <property type="component" value="Unassembled WGS sequence"/>
</dbReference>
<dbReference type="Pfam" id="PF11742">
    <property type="entry name" value="DUF3302"/>
    <property type="match status" value="1"/>
</dbReference>
<evidence type="ECO:0000313" key="4">
    <source>
        <dbReference type="Proteomes" id="UP000011682"/>
    </source>
</evidence>
<evidence type="ECO:0000313" key="3">
    <source>
        <dbReference type="EMBL" id="EPX64789.1"/>
    </source>
</evidence>
<name>S9QTY7_CYSF2</name>
<keyword evidence="2" id="KW-0472">Membrane</keyword>
<reference evidence="3" key="1">
    <citation type="submission" date="2013-05" db="EMBL/GenBank/DDBJ databases">
        <title>Genome assembly of Cystobacter fuscus DSM 2262.</title>
        <authorList>
            <person name="Sharma G."/>
            <person name="Khatri I."/>
            <person name="Kaur C."/>
            <person name="Mayilraj S."/>
            <person name="Subramanian S."/>
        </authorList>
    </citation>
    <scope>NUCLEOTIDE SEQUENCE [LARGE SCALE GENOMIC DNA]</scope>
    <source>
        <strain evidence="3">DSM 2262</strain>
    </source>
</reference>
<protein>
    <submittedName>
        <fullName evidence="3">Membrane spanning protein</fullName>
    </submittedName>
</protein>
<dbReference type="eggNOG" id="ENOG5032ZZD">
    <property type="taxonomic scope" value="Bacteria"/>
</dbReference>
<keyword evidence="2" id="KW-0812">Transmembrane</keyword>
<dbReference type="InterPro" id="IPR011223">
    <property type="entry name" value="UCP028770"/>
</dbReference>
<feature type="transmembrane region" description="Helical" evidence="2">
    <location>
        <begin position="46"/>
        <end position="64"/>
    </location>
</feature>
<organism evidence="3 4">
    <name type="scientific">Cystobacter fuscus (strain ATCC 25194 / DSM 2262 / NBRC 100088 / M29)</name>
    <dbReference type="NCBI Taxonomy" id="1242864"/>
    <lineage>
        <taxon>Bacteria</taxon>
        <taxon>Pseudomonadati</taxon>
        <taxon>Myxococcota</taxon>
        <taxon>Myxococcia</taxon>
        <taxon>Myxococcales</taxon>
        <taxon>Cystobacterineae</taxon>
        <taxon>Archangiaceae</taxon>
        <taxon>Cystobacter</taxon>
    </lineage>
</organism>
<gene>
    <name evidence="3" type="ORF">D187_000211</name>
</gene>
<feature type="region of interest" description="Disordered" evidence="1">
    <location>
        <begin position="127"/>
        <end position="158"/>
    </location>
</feature>
<comment type="caution">
    <text evidence="3">The sequence shown here is derived from an EMBL/GenBank/DDBJ whole genome shotgun (WGS) entry which is preliminary data.</text>
</comment>
<keyword evidence="4" id="KW-1185">Reference proteome</keyword>
<accession>S9QTY7</accession>
<dbReference type="AlphaFoldDB" id="S9QTY7"/>
<sequence>MGSMKWPRGVTTAAARWLGLLTWVPFSAQASVLGGDALDTLAEVLSWIVIIVAPVLLIAGFWMIHILPEKIAEKRHHPQLEAIKTLCFLSLFFGGLLWPLAWLWAYSKPILYKLAYGEDRVRPEPRAELAEAGVEAPPTAHPEPPTQGPAADGRGEPH</sequence>
<evidence type="ECO:0000256" key="1">
    <source>
        <dbReference type="SAM" id="MobiDB-lite"/>
    </source>
</evidence>
<feature type="transmembrane region" description="Helical" evidence="2">
    <location>
        <begin position="85"/>
        <end position="105"/>
    </location>
</feature>
<proteinExistence type="predicted"/>
<evidence type="ECO:0000256" key="2">
    <source>
        <dbReference type="SAM" id="Phobius"/>
    </source>
</evidence>
<keyword evidence="2" id="KW-1133">Transmembrane helix</keyword>
<dbReference type="EMBL" id="ANAH02000001">
    <property type="protein sequence ID" value="EPX64789.1"/>
    <property type="molecule type" value="Genomic_DNA"/>
</dbReference>